<dbReference type="EMBL" id="JAUSQU010000001">
    <property type="protein sequence ID" value="MDP9848647.1"/>
    <property type="molecule type" value="Genomic_DNA"/>
</dbReference>
<accession>A0ABT9QPI9</accession>
<protein>
    <submittedName>
        <fullName evidence="1">Uncharacterized protein</fullName>
    </submittedName>
</protein>
<dbReference type="RefSeq" id="WP_307566089.1">
    <property type="nucleotide sequence ID" value="NZ_JAUSQU010000001.1"/>
</dbReference>
<evidence type="ECO:0000313" key="1">
    <source>
        <dbReference type="EMBL" id="MDP9848647.1"/>
    </source>
</evidence>
<evidence type="ECO:0000313" key="2">
    <source>
        <dbReference type="Proteomes" id="UP001225356"/>
    </source>
</evidence>
<reference evidence="1 2" key="1">
    <citation type="submission" date="2023-07" db="EMBL/GenBank/DDBJ databases">
        <title>Sequencing the genomes of 1000 actinobacteria strains.</title>
        <authorList>
            <person name="Klenk H.-P."/>
        </authorList>
    </citation>
    <scope>NUCLEOTIDE SEQUENCE [LARGE SCALE GENOMIC DNA]</scope>
    <source>
        <strain evidence="1 2">DSM 46740</strain>
    </source>
</reference>
<dbReference type="Proteomes" id="UP001225356">
    <property type="component" value="Unassembled WGS sequence"/>
</dbReference>
<name>A0ABT9QPI9_9ACTN</name>
<organism evidence="1 2">
    <name type="scientific">Streptosporangium lutulentum</name>
    <dbReference type="NCBI Taxonomy" id="1461250"/>
    <lineage>
        <taxon>Bacteria</taxon>
        <taxon>Bacillati</taxon>
        <taxon>Actinomycetota</taxon>
        <taxon>Actinomycetes</taxon>
        <taxon>Streptosporangiales</taxon>
        <taxon>Streptosporangiaceae</taxon>
        <taxon>Streptosporangium</taxon>
    </lineage>
</organism>
<proteinExistence type="predicted"/>
<keyword evidence="2" id="KW-1185">Reference proteome</keyword>
<sequence length="192" mass="21854">MTTLSNNSSADEPQSRTRRLQFNPNELEIIPAGERAFWERMAEEVQLEVADRFRKKWTRIETVTVITATPDQTYLEIGHQIGRSPGAVRYRRQAMIHLLRDEHDAHERVQAYLTDSKKNHKYADYAQVYEALKGIGYLDKPVSEQFALALPLGQPSASWRGDGTSAALGRQRKQRDDIFALIERLAGSSVPT</sequence>
<comment type="caution">
    <text evidence="1">The sequence shown here is derived from an EMBL/GenBank/DDBJ whole genome shotgun (WGS) entry which is preliminary data.</text>
</comment>
<gene>
    <name evidence="1" type="ORF">J2853_007858</name>
</gene>